<evidence type="ECO:0000256" key="1">
    <source>
        <dbReference type="ARBA" id="ARBA00000632"/>
    </source>
</evidence>
<keyword evidence="5" id="KW-0378">Hydrolase</keyword>
<protein>
    <recommendedName>
        <fullName evidence="2">lysozyme</fullName>
        <ecNumber evidence="2">3.2.1.17</ecNumber>
    </recommendedName>
</protein>
<dbReference type="InterPro" id="IPR023346">
    <property type="entry name" value="Lysozyme-like_dom_sf"/>
</dbReference>
<reference evidence="9" key="1">
    <citation type="journal article" date="2014" name="Dev. Comp. Immunol.">
        <title>Two c-type lysozymes boost the innate immune system of the invasive ladybird Harmonia axyridis.</title>
        <authorList>
            <person name="Beckert A."/>
            <person name="Wiesner J."/>
            <person name="Baumann A."/>
            <person name="Poppel A.K."/>
            <person name="Vogel H."/>
            <person name="Vilcinskas A."/>
        </authorList>
    </citation>
    <scope>NUCLEOTIDE SEQUENCE</scope>
</reference>
<feature type="domain" description="Glycosyl hydrolases family 22 (GH22)" evidence="8">
    <location>
        <begin position="88"/>
        <end position="106"/>
    </location>
</feature>
<dbReference type="GO" id="GO:0042742">
    <property type="term" value="P:defense response to bacterium"/>
    <property type="evidence" value="ECO:0007669"/>
    <property type="project" value="UniProtKB-KW"/>
</dbReference>
<evidence type="ECO:0000256" key="5">
    <source>
        <dbReference type="ARBA" id="ARBA00023295"/>
    </source>
</evidence>
<dbReference type="Pfam" id="PF00062">
    <property type="entry name" value="Lys"/>
    <property type="match status" value="1"/>
</dbReference>
<keyword evidence="5" id="KW-0326">Glycosidase</keyword>
<evidence type="ECO:0000256" key="4">
    <source>
        <dbReference type="ARBA" id="ARBA00023157"/>
    </source>
</evidence>
<feature type="chain" id="PRO_5002042891" description="lysozyme" evidence="7">
    <location>
        <begin position="21"/>
        <end position="143"/>
    </location>
</feature>
<evidence type="ECO:0000256" key="7">
    <source>
        <dbReference type="SAM" id="SignalP"/>
    </source>
</evidence>
<dbReference type="InterPro" id="IPR001916">
    <property type="entry name" value="Glyco_hydro_22"/>
</dbReference>
<evidence type="ECO:0000259" key="8">
    <source>
        <dbReference type="PROSITE" id="PS00128"/>
    </source>
</evidence>
<comment type="similarity">
    <text evidence="6">Belongs to the glycosyl hydrolase 22 family.</text>
</comment>
<dbReference type="AlphaFoldDB" id="A0A0A7M3Y9"/>
<evidence type="ECO:0000256" key="6">
    <source>
        <dbReference type="RuleBase" id="RU004440"/>
    </source>
</evidence>
<accession>A0A0A7M3Y9</accession>
<dbReference type="PROSITE" id="PS00128">
    <property type="entry name" value="GLYCOSYL_HYDROL_F22_1"/>
    <property type="match status" value="1"/>
</dbReference>
<dbReference type="GO" id="GO:0031640">
    <property type="term" value="P:killing of cells of another organism"/>
    <property type="evidence" value="ECO:0007669"/>
    <property type="project" value="UniProtKB-KW"/>
</dbReference>
<keyword evidence="3" id="KW-0929">Antimicrobial</keyword>
<proteinExistence type="evidence at transcript level"/>
<dbReference type="InterPro" id="IPR019799">
    <property type="entry name" value="Glyco_hydro_22_CS"/>
</dbReference>
<evidence type="ECO:0000256" key="3">
    <source>
        <dbReference type="ARBA" id="ARBA00022638"/>
    </source>
</evidence>
<dbReference type="EC" id="3.2.1.17" evidence="2"/>
<comment type="catalytic activity">
    <reaction evidence="1">
        <text>Hydrolysis of (1-&gt;4)-beta-linkages between N-acetylmuramic acid and N-acetyl-D-glucosamine residues in a peptidoglycan and between N-acetyl-D-glucosamine residues in chitodextrins.</text>
        <dbReference type="EC" id="3.2.1.17"/>
    </reaction>
</comment>
<feature type="signal peptide" evidence="7">
    <location>
        <begin position="1"/>
        <end position="20"/>
    </location>
</feature>
<evidence type="ECO:0000313" key="9">
    <source>
        <dbReference type="EMBL" id="AIZ72682.1"/>
    </source>
</evidence>
<sequence length="143" mass="16159">MRSLALFGFTLCVCLFGSEARIYGRCEFARALANLGVPRNQIPTWTCIAQKESNFDTAARNWSSGDHGILQISQIYWCTEGGGPGKGCNTECWRFRDADIVNDVRCAQKVYNEHTRLSGDGFNAWTTYKYCRGDMSQWIQGCF</sequence>
<organism evidence="9">
    <name type="scientific">Harmonia axyridis</name>
    <name type="common">Multicolored Asian lady beetle</name>
    <name type="synonym">Coccinella axyridis</name>
    <dbReference type="NCBI Taxonomy" id="115357"/>
    <lineage>
        <taxon>Eukaryota</taxon>
        <taxon>Metazoa</taxon>
        <taxon>Ecdysozoa</taxon>
        <taxon>Arthropoda</taxon>
        <taxon>Hexapoda</taxon>
        <taxon>Insecta</taxon>
        <taxon>Pterygota</taxon>
        <taxon>Neoptera</taxon>
        <taxon>Endopterygota</taxon>
        <taxon>Coleoptera</taxon>
        <taxon>Polyphaga</taxon>
        <taxon>Cucujiformia</taxon>
        <taxon>Coccinelloidea</taxon>
        <taxon>Coccinellidae</taxon>
        <taxon>Coccinellinae</taxon>
        <taxon>Coccinellini</taxon>
        <taxon>Harmonia</taxon>
    </lineage>
</organism>
<dbReference type="PANTHER" id="PTHR11407:SF63">
    <property type="entry name" value="LYSOZYME C"/>
    <property type="match status" value="1"/>
</dbReference>
<dbReference type="Gene3D" id="1.10.530.10">
    <property type="match status" value="1"/>
</dbReference>
<dbReference type="PROSITE" id="PS51348">
    <property type="entry name" value="GLYCOSYL_HYDROL_F22_2"/>
    <property type="match status" value="1"/>
</dbReference>
<dbReference type="EMBL" id="KP125332">
    <property type="protein sequence ID" value="AIZ72682.1"/>
    <property type="molecule type" value="mRNA"/>
</dbReference>
<dbReference type="PRINTS" id="PR00135">
    <property type="entry name" value="LYZLACT"/>
</dbReference>
<dbReference type="PANTHER" id="PTHR11407">
    <property type="entry name" value="LYSOZYME C"/>
    <property type="match status" value="1"/>
</dbReference>
<keyword evidence="7" id="KW-0732">Signal</keyword>
<keyword evidence="3" id="KW-0081">Bacteriolytic enzyme</keyword>
<dbReference type="SUPFAM" id="SSF53955">
    <property type="entry name" value="Lysozyme-like"/>
    <property type="match status" value="1"/>
</dbReference>
<evidence type="ECO:0000256" key="2">
    <source>
        <dbReference type="ARBA" id="ARBA00012732"/>
    </source>
</evidence>
<keyword evidence="4" id="KW-1015">Disulfide bond</keyword>
<dbReference type="CDD" id="cd16899">
    <property type="entry name" value="LYZ_C_invert"/>
    <property type="match status" value="1"/>
</dbReference>
<dbReference type="GO" id="GO:0003796">
    <property type="term" value="F:lysozyme activity"/>
    <property type="evidence" value="ECO:0007669"/>
    <property type="project" value="UniProtKB-EC"/>
</dbReference>
<dbReference type="SMART" id="SM00263">
    <property type="entry name" value="LYZ1"/>
    <property type="match status" value="1"/>
</dbReference>
<name>A0A0A7M3Y9_HARAX</name>